<gene>
    <name evidence="1" type="ORF">QR98_0049420</name>
</gene>
<dbReference type="AlphaFoldDB" id="A0A132A668"/>
<proteinExistence type="predicted"/>
<accession>A0A132A668</accession>
<name>A0A132A668_SARSC</name>
<dbReference type="VEuPathDB" id="VectorBase:SSCA002774"/>
<organism evidence="1 2">
    <name type="scientific">Sarcoptes scabiei</name>
    <name type="common">Itch mite</name>
    <name type="synonym">Acarus scabiei</name>
    <dbReference type="NCBI Taxonomy" id="52283"/>
    <lineage>
        <taxon>Eukaryota</taxon>
        <taxon>Metazoa</taxon>
        <taxon>Ecdysozoa</taxon>
        <taxon>Arthropoda</taxon>
        <taxon>Chelicerata</taxon>
        <taxon>Arachnida</taxon>
        <taxon>Acari</taxon>
        <taxon>Acariformes</taxon>
        <taxon>Sarcoptiformes</taxon>
        <taxon>Astigmata</taxon>
        <taxon>Psoroptidia</taxon>
        <taxon>Sarcoptoidea</taxon>
        <taxon>Sarcoptidae</taxon>
        <taxon>Sarcoptinae</taxon>
        <taxon>Sarcoptes</taxon>
    </lineage>
</organism>
<protein>
    <submittedName>
        <fullName evidence="1">Uncharacterized protein</fullName>
    </submittedName>
</protein>
<dbReference type="EMBL" id="JXLN01010899">
    <property type="protein sequence ID" value="KPM06466.1"/>
    <property type="molecule type" value="Genomic_DNA"/>
</dbReference>
<dbReference type="Proteomes" id="UP000616769">
    <property type="component" value="Unassembled WGS sequence"/>
</dbReference>
<evidence type="ECO:0000313" key="1">
    <source>
        <dbReference type="EMBL" id="KPM06466.1"/>
    </source>
</evidence>
<reference evidence="1 2" key="1">
    <citation type="journal article" date="2015" name="Parasit. Vectors">
        <title>Draft genome of the scabies mite.</title>
        <authorList>
            <person name="Rider S.D.Jr."/>
            <person name="Morgan M.S."/>
            <person name="Arlian L.G."/>
        </authorList>
    </citation>
    <scope>NUCLEOTIDE SEQUENCE [LARGE SCALE GENOMIC DNA]</scope>
    <source>
        <strain evidence="1">Arlian Lab</strain>
    </source>
</reference>
<evidence type="ECO:0000313" key="2">
    <source>
        <dbReference type="Proteomes" id="UP000616769"/>
    </source>
</evidence>
<comment type="caution">
    <text evidence="1">The sequence shown here is derived from an EMBL/GenBank/DDBJ whole genome shotgun (WGS) entry which is preliminary data.</text>
</comment>
<sequence>MPSLIQQNSKRKRLDAVLDRLSMSNTKLNSIKTDENNIDKDLSNEIDDKLASNKSSIESTEIEIDTSGSTEKINTFGAIDMVLIRSPPKQLSLDSEMSLNINNLNLRMNIDEDLSKFTDDKENDQEDISSTTTSILRSLTPQCGYQFNLQSIESKIQTGN</sequence>
<dbReference type="OrthoDB" id="10018191at2759"/>